<gene>
    <name evidence="2" type="ordered locus">ZMO1082</name>
</gene>
<dbReference type="eggNOG" id="COG1215">
    <property type="taxonomic scope" value="Bacteria"/>
</dbReference>
<keyword evidence="1" id="KW-1133">Transmembrane helix</keyword>
<evidence type="ECO:0000256" key="1">
    <source>
        <dbReference type="SAM" id="Phobius"/>
    </source>
</evidence>
<keyword evidence="3" id="KW-1185">Reference proteome</keyword>
<dbReference type="EMBL" id="AE008692">
    <property type="protein sequence ID" value="AAV89706.2"/>
    <property type="molecule type" value="Genomic_DNA"/>
</dbReference>
<dbReference type="AlphaFoldDB" id="Q5NNK4"/>
<accession>Q5NNK4</accession>
<dbReference type="Proteomes" id="UP000001173">
    <property type="component" value="Chromosome"/>
</dbReference>
<dbReference type="HOGENOM" id="CLU_2811581_0_0_5"/>
<dbReference type="KEGG" id="zmo:ZMO1082"/>
<sequence>MLHKSRIKIKNTLSEAKYILEHLWDSALQWPLLCLITVAALMVVAVPLPLYYQWVYGIFFYGIDAAD</sequence>
<feature type="transmembrane region" description="Helical" evidence="1">
    <location>
        <begin position="30"/>
        <end position="52"/>
    </location>
</feature>
<reference evidence="2 3" key="2">
    <citation type="journal article" date="2009" name="Nat. Biotechnol.">
        <title>Improved genome annotation for Zymomonas mobilis.</title>
        <authorList>
            <person name="Yang S."/>
            <person name="Pappas K.M."/>
            <person name="Hauser L.J."/>
            <person name="Land M.L."/>
            <person name="Chen G.L."/>
            <person name="Hurst G.B."/>
            <person name="Pan C."/>
            <person name="Kouvelis V.N."/>
            <person name="Typas M.A."/>
            <person name="Pelletier D.A."/>
            <person name="Klingeman D.M."/>
            <person name="Chang Y.J."/>
            <person name="Samatova N.F."/>
            <person name="Brown S.D."/>
        </authorList>
    </citation>
    <scope>NUCLEOTIDE SEQUENCE [LARGE SCALE GENOMIC DNA]</scope>
    <source>
        <strain evidence="3">ATCC 31821 / ZM4 / CP4</strain>
    </source>
</reference>
<keyword evidence="1" id="KW-0472">Membrane</keyword>
<dbReference type="RefSeq" id="WP_011240917.1">
    <property type="nucleotide sequence ID" value="NC_006526.2"/>
</dbReference>
<evidence type="ECO:0000313" key="2">
    <source>
        <dbReference type="EMBL" id="AAV89706.2"/>
    </source>
</evidence>
<reference evidence="2 3" key="1">
    <citation type="journal article" date="2005" name="Nat. Biotechnol.">
        <title>The genome sequence of the ethanologenic bacterium Zymomonas mobilis ZM4.</title>
        <authorList>
            <person name="Seo J.S."/>
            <person name="Chong H."/>
            <person name="Park H.S."/>
            <person name="Yoon K.O."/>
            <person name="Jung C."/>
            <person name="Kim J.J."/>
            <person name="Hong J.H."/>
            <person name="Kim H."/>
            <person name="Kim J.H."/>
            <person name="Kil J.I."/>
            <person name="Park C.J."/>
            <person name="Oh H.M."/>
            <person name="Lee J.S."/>
            <person name="Jin S.J."/>
            <person name="Um H.W."/>
            <person name="Lee H.J."/>
            <person name="Oh S.J."/>
            <person name="Kim J.Y."/>
            <person name="Kang H.L."/>
            <person name="Lee S.Y."/>
            <person name="Lee K.J."/>
            <person name="Kang H.S."/>
        </authorList>
    </citation>
    <scope>NUCLEOTIDE SEQUENCE [LARGE SCALE GENOMIC DNA]</scope>
    <source>
        <strain evidence="3">ATCC 31821 / ZM4 / CP4</strain>
    </source>
</reference>
<evidence type="ECO:0000313" key="3">
    <source>
        <dbReference type="Proteomes" id="UP000001173"/>
    </source>
</evidence>
<proteinExistence type="predicted"/>
<dbReference type="STRING" id="264203.ZMO1082"/>
<organism evidence="2 3">
    <name type="scientific">Zymomonas mobilis subsp. mobilis (strain ATCC 31821 / ZM4 / CP4)</name>
    <dbReference type="NCBI Taxonomy" id="264203"/>
    <lineage>
        <taxon>Bacteria</taxon>
        <taxon>Pseudomonadati</taxon>
        <taxon>Pseudomonadota</taxon>
        <taxon>Alphaproteobacteria</taxon>
        <taxon>Sphingomonadales</taxon>
        <taxon>Zymomonadaceae</taxon>
        <taxon>Zymomonas</taxon>
    </lineage>
</organism>
<protein>
    <submittedName>
        <fullName evidence="2">Uncharacterized protein</fullName>
    </submittedName>
</protein>
<keyword evidence="1" id="KW-0812">Transmembrane</keyword>
<name>Q5NNK4_ZYMMO</name>